<reference evidence="4" key="1">
    <citation type="submission" date="2015-11" db="EMBL/GenBank/DDBJ databases">
        <authorList>
            <person name="Kumar R."/>
            <person name="Singh D."/>
            <person name="Swarnkar M.K."/>
            <person name="Singh A.K."/>
            <person name="Kumar S."/>
        </authorList>
    </citation>
    <scope>NUCLEOTIDE SEQUENCE [LARGE SCALE GENOMIC DNA]</scope>
    <source>
        <strain evidence="4">ERGS4:06</strain>
    </source>
</reference>
<dbReference type="InterPro" id="IPR050922">
    <property type="entry name" value="LytR/CpsA/Psr_CW_biosynth"/>
</dbReference>
<dbReference type="OrthoDB" id="9782542at2"/>
<dbReference type="NCBIfam" id="TIGR00350">
    <property type="entry name" value="lytR_cpsA_psr"/>
    <property type="match status" value="1"/>
</dbReference>
<evidence type="ECO:0000259" key="2">
    <source>
        <dbReference type="Pfam" id="PF03816"/>
    </source>
</evidence>
<evidence type="ECO:0000313" key="4">
    <source>
        <dbReference type="Proteomes" id="UP000059574"/>
    </source>
</evidence>
<dbReference type="Proteomes" id="UP000059574">
    <property type="component" value="Chromosome"/>
</dbReference>
<dbReference type="Pfam" id="PF03816">
    <property type="entry name" value="LytR_cpsA_psr"/>
    <property type="match status" value="1"/>
</dbReference>
<proteinExistence type="inferred from homology"/>
<feature type="domain" description="Cell envelope-related transcriptional attenuator" evidence="2">
    <location>
        <begin position="104"/>
        <end position="248"/>
    </location>
</feature>
<dbReference type="PANTHER" id="PTHR33392:SF6">
    <property type="entry name" value="POLYISOPRENYL-TEICHOIC ACID--PEPTIDOGLYCAN TEICHOIC ACID TRANSFERASE TAGU"/>
    <property type="match status" value="1"/>
</dbReference>
<protein>
    <submittedName>
        <fullName evidence="3">Transcriptional regulator</fullName>
    </submittedName>
</protein>
<reference evidence="3 4" key="2">
    <citation type="journal article" date="2016" name="J. Biotechnol.">
        <title>Complete genome sequence of Arthrobacter alpinus ERGS4:06, a yellow pigmented bacterium tolerant to cold and radiations isolated from Sikkim Himalaya.</title>
        <authorList>
            <person name="Kumar R."/>
            <person name="Singh D."/>
            <person name="Swarnkar M.K."/>
            <person name="Singh A.K."/>
            <person name="Kumar S."/>
        </authorList>
    </citation>
    <scope>NUCLEOTIDE SEQUENCE [LARGE SCALE GENOMIC DNA]</scope>
    <source>
        <strain evidence="3 4">ERGS4:06</strain>
    </source>
</reference>
<comment type="similarity">
    <text evidence="1">Belongs to the LytR/CpsA/Psr (LCP) family.</text>
</comment>
<name>A0A0S2M3T8_9MICC</name>
<dbReference type="InterPro" id="IPR004474">
    <property type="entry name" value="LytR_CpsA_psr"/>
</dbReference>
<organism evidence="3 4">
    <name type="scientific">Arthrobacter alpinus</name>
    <dbReference type="NCBI Taxonomy" id="656366"/>
    <lineage>
        <taxon>Bacteria</taxon>
        <taxon>Bacillati</taxon>
        <taxon>Actinomycetota</taxon>
        <taxon>Actinomycetes</taxon>
        <taxon>Micrococcales</taxon>
        <taxon>Micrococcaceae</taxon>
        <taxon>Arthrobacter</taxon>
    </lineage>
</organism>
<evidence type="ECO:0000256" key="1">
    <source>
        <dbReference type="ARBA" id="ARBA00006068"/>
    </source>
</evidence>
<sequence length="346" mass="36846">MASMMDETQTDVRPRTRRKTRRNVLFVFLGIFLVAAIVSGAYVINLANSFNGQTQKIANAFPEESTRPTKEGAASKAQNILVLGSDSRGDSVDMANEGAASDQRSDTMMWVHIPGDRKNIVMMSIMRDTWVDIPGHGQAKINAAMAFGGVPLVVQTLEGMFKARLDHVAIVDFEGFKAITDALGGVDVNVPIAFTSSGSEGFTFAAGSQRMNGDQALAFVRERYAFSDGDYQRVRNQQLFLKSVMNTALTPATLTNPAKISDLVSQVSPYVSVDEGLDAAAMASLGVSLRDVRGSNVLSFTLPNLGTGTSADGQSIVIKDDAAISGVADALGSDSLALYMEKNGLG</sequence>
<accession>A0A0S2M3T8</accession>
<dbReference type="AlphaFoldDB" id="A0A0S2M3T8"/>
<dbReference type="PANTHER" id="PTHR33392">
    <property type="entry name" value="POLYISOPRENYL-TEICHOIC ACID--PEPTIDOGLYCAN TEICHOIC ACID TRANSFERASE TAGU"/>
    <property type="match status" value="1"/>
</dbReference>
<dbReference type="Gene3D" id="3.40.630.190">
    <property type="entry name" value="LCP protein"/>
    <property type="match status" value="1"/>
</dbReference>
<dbReference type="EMBL" id="CP013200">
    <property type="protein sequence ID" value="ALO68426.1"/>
    <property type="molecule type" value="Genomic_DNA"/>
</dbReference>
<evidence type="ECO:0000313" key="3">
    <source>
        <dbReference type="EMBL" id="ALO68426.1"/>
    </source>
</evidence>
<gene>
    <name evidence="3" type="ORF">AS189_08405</name>
</gene>